<dbReference type="Gene3D" id="1.10.510.10">
    <property type="entry name" value="Transferase(Phosphotransferase) domain 1"/>
    <property type="match status" value="1"/>
</dbReference>
<dbReference type="OrthoDB" id="10260894at2759"/>
<evidence type="ECO:0000313" key="8">
    <source>
        <dbReference type="EMBL" id="GAQ91107.1"/>
    </source>
</evidence>
<evidence type="ECO:0000259" key="7">
    <source>
        <dbReference type="PROSITE" id="PS50011"/>
    </source>
</evidence>
<dbReference type="InterPro" id="IPR050205">
    <property type="entry name" value="CDPK_Ser/Thr_kinases"/>
</dbReference>
<dbReference type="Proteomes" id="UP000054558">
    <property type="component" value="Unassembled WGS sequence"/>
</dbReference>
<name>A0A1Y1IR51_KLENI</name>
<dbReference type="PROSITE" id="PS50011">
    <property type="entry name" value="PROTEIN_KINASE_DOM"/>
    <property type="match status" value="1"/>
</dbReference>
<evidence type="ECO:0000256" key="5">
    <source>
        <dbReference type="ARBA" id="ARBA00022840"/>
    </source>
</evidence>
<evidence type="ECO:0000256" key="1">
    <source>
        <dbReference type="ARBA" id="ARBA00022527"/>
    </source>
</evidence>
<dbReference type="Gene3D" id="3.30.200.20">
    <property type="entry name" value="Phosphorylase Kinase, domain 1"/>
    <property type="match status" value="1"/>
</dbReference>
<dbReference type="InterPro" id="IPR000719">
    <property type="entry name" value="Prot_kinase_dom"/>
</dbReference>
<evidence type="ECO:0000256" key="3">
    <source>
        <dbReference type="ARBA" id="ARBA00022741"/>
    </source>
</evidence>
<dbReference type="EMBL" id="DF237677">
    <property type="protein sequence ID" value="GAQ91107.1"/>
    <property type="molecule type" value="Genomic_DNA"/>
</dbReference>
<dbReference type="Pfam" id="PF00069">
    <property type="entry name" value="Pkinase"/>
    <property type="match status" value="1"/>
</dbReference>
<dbReference type="InterPro" id="IPR011009">
    <property type="entry name" value="Kinase-like_dom_sf"/>
</dbReference>
<evidence type="ECO:0000256" key="4">
    <source>
        <dbReference type="ARBA" id="ARBA00022777"/>
    </source>
</evidence>
<keyword evidence="1 8" id="KW-0723">Serine/threonine-protein kinase</keyword>
<dbReference type="SUPFAM" id="SSF56112">
    <property type="entry name" value="Protein kinase-like (PK-like)"/>
    <property type="match status" value="1"/>
</dbReference>
<proteinExistence type="predicted"/>
<evidence type="ECO:0000313" key="9">
    <source>
        <dbReference type="Proteomes" id="UP000054558"/>
    </source>
</evidence>
<dbReference type="FunFam" id="1.10.510.10:FF:000571">
    <property type="entry name" value="Maternal embryonic leucine zipper kinase"/>
    <property type="match status" value="1"/>
</dbReference>
<dbReference type="AlphaFoldDB" id="A0A1Y1IR51"/>
<dbReference type="GO" id="GO:0005737">
    <property type="term" value="C:cytoplasm"/>
    <property type="evidence" value="ECO:0000318"/>
    <property type="project" value="GO_Central"/>
</dbReference>
<keyword evidence="9" id="KW-1185">Reference proteome</keyword>
<organism evidence="8 9">
    <name type="scientific">Klebsormidium nitens</name>
    <name type="common">Green alga</name>
    <name type="synonym">Ulothrix nitens</name>
    <dbReference type="NCBI Taxonomy" id="105231"/>
    <lineage>
        <taxon>Eukaryota</taxon>
        <taxon>Viridiplantae</taxon>
        <taxon>Streptophyta</taxon>
        <taxon>Klebsormidiophyceae</taxon>
        <taxon>Klebsormidiales</taxon>
        <taxon>Klebsormidiaceae</taxon>
        <taxon>Klebsormidium</taxon>
    </lineage>
</organism>
<reference evidence="8 9" key="1">
    <citation type="journal article" date="2014" name="Nat. Commun.">
        <title>Klebsormidium flaccidum genome reveals primary factors for plant terrestrial adaptation.</title>
        <authorList>
            <person name="Hori K."/>
            <person name="Maruyama F."/>
            <person name="Fujisawa T."/>
            <person name="Togashi T."/>
            <person name="Yamamoto N."/>
            <person name="Seo M."/>
            <person name="Sato S."/>
            <person name="Yamada T."/>
            <person name="Mori H."/>
            <person name="Tajima N."/>
            <person name="Moriyama T."/>
            <person name="Ikeuchi M."/>
            <person name="Watanabe M."/>
            <person name="Wada H."/>
            <person name="Kobayashi K."/>
            <person name="Saito M."/>
            <person name="Masuda T."/>
            <person name="Sasaki-Sekimoto Y."/>
            <person name="Mashiguchi K."/>
            <person name="Awai K."/>
            <person name="Shimojima M."/>
            <person name="Masuda S."/>
            <person name="Iwai M."/>
            <person name="Nobusawa T."/>
            <person name="Narise T."/>
            <person name="Kondo S."/>
            <person name="Saito H."/>
            <person name="Sato R."/>
            <person name="Murakawa M."/>
            <person name="Ihara Y."/>
            <person name="Oshima-Yamada Y."/>
            <person name="Ohtaka K."/>
            <person name="Satoh M."/>
            <person name="Sonobe K."/>
            <person name="Ishii M."/>
            <person name="Ohtani R."/>
            <person name="Kanamori-Sato M."/>
            <person name="Honoki R."/>
            <person name="Miyazaki D."/>
            <person name="Mochizuki H."/>
            <person name="Umetsu J."/>
            <person name="Higashi K."/>
            <person name="Shibata D."/>
            <person name="Kamiya Y."/>
            <person name="Sato N."/>
            <person name="Nakamura Y."/>
            <person name="Tabata S."/>
            <person name="Ida S."/>
            <person name="Kurokawa K."/>
            <person name="Ohta H."/>
        </authorList>
    </citation>
    <scope>NUCLEOTIDE SEQUENCE [LARGE SCALE GENOMIC DNA]</scope>
    <source>
        <strain evidence="8 9">NIES-2285</strain>
    </source>
</reference>
<dbReference type="PANTHER" id="PTHR24349">
    <property type="entry name" value="SERINE/THREONINE-PROTEIN KINASE"/>
    <property type="match status" value="1"/>
</dbReference>
<dbReference type="GO" id="GO:0005634">
    <property type="term" value="C:nucleus"/>
    <property type="evidence" value="ECO:0000318"/>
    <property type="project" value="GO_Central"/>
</dbReference>
<sequence length="499" mass="56352">MRIAARVPTPPGAIFYTLRSDATGMFDSFYRLRYDQRALGRCLIDPSSWTIMHDFGQTCPGEDPRCISHRGTDYLLDNTWGSSSLIVPADNFKVCKLPSKGKNLSLISHGDELLCIEWLRPLTVLSTSESPYPDTWRRTRARKEIPDYSLRGGTPGYKTPVDGVYVGFGHRTTAGPKGEVKHTPFAWRLDVKNWQMSFEEQVVPRATLSNKEFGFNQHFKDMYTVKEEIDRGSFGRTHIAEAKSQKGGTVAVKIIPKSSMISEAAIMDVHREVQILSLLSGHEGIVEFMAAYEDLMNVYIVMELCQGGELMDHILSNQGPYKEATAIELVWQILTAVAYMHEKKVIHRNIKPENFIFANEKDNIIKAIDFGLSYRCEENETIKEVVGSPFFVAPEVLKQAYNLKADEWSVGILTYILLIGTRPFFGRTDSEIFKAVLRDEPDIDNADLSLPAKDFLKRLLNRNGFMRRSTSREALANAAALGRSARNIQSLIEFDSNSE</sequence>
<evidence type="ECO:0000256" key="6">
    <source>
        <dbReference type="ARBA" id="ARBA00058225"/>
    </source>
</evidence>
<comment type="function">
    <text evidence="6">CIPK serine-threonine protein kinases interact with CBL proteins. Binding of a CBL protein to the regulatory NAF domain of CIPK protein lead to the activation of the kinase in a calcium-dependent manner.</text>
</comment>
<dbReference type="GO" id="GO:0004683">
    <property type="term" value="F:calcium/calmodulin-dependent protein kinase activity"/>
    <property type="evidence" value="ECO:0000318"/>
    <property type="project" value="GO_Central"/>
</dbReference>
<dbReference type="GO" id="GO:0035556">
    <property type="term" value="P:intracellular signal transduction"/>
    <property type="evidence" value="ECO:0000318"/>
    <property type="project" value="GO_Central"/>
</dbReference>
<dbReference type="OMA" id="DLHIIRQ"/>
<dbReference type="GO" id="GO:0005516">
    <property type="term" value="F:calmodulin binding"/>
    <property type="evidence" value="ECO:0000318"/>
    <property type="project" value="GO_Central"/>
</dbReference>
<dbReference type="STRING" id="105231.A0A1Y1IR51"/>
<dbReference type="GO" id="GO:0005524">
    <property type="term" value="F:ATP binding"/>
    <property type="evidence" value="ECO:0007669"/>
    <property type="project" value="UniProtKB-KW"/>
</dbReference>
<keyword evidence="3" id="KW-0547">Nucleotide-binding</keyword>
<evidence type="ECO:0000256" key="2">
    <source>
        <dbReference type="ARBA" id="ARBA00022679"/>
    </source>
</evidence>
<protein>
    <submittedName>
        <fullName evidence="8">Serine/Threonine protein kinase</fullName>
    </submittedName>
</protein>
<feature type="domain" description="Protein kinase" evidence="7">
    <location>
        <begin position="223"/>
        <end position="481"/>
    </location>
</feature>
<gene>
    <name evidence="8" type="ORF">KFL_007280060</name>
</gene>
<accession>A0A1Y1IR51</accession>
<dbReference type="GO" id="GO:0009931">
    <property type="term" value="F:calcium-dependent protein serine/threonine kinase activity"/>
    <property type="evidence" value="ECO:0000318"/>
    <property type="project" value="GO_Central"/>
</dbReference>
<keyword evidence="5" id="KW-0067">ATP-binding</keyword>
<keyword evidence="4 8" id="KW-0418">Kinase</keyword>
<keyword evidence="2" id="KW-0808">Transferase</keyword>